<dbReference type="InterPro" id="IPR036322">
    <property type="entry name" value="WD40_repeat_dom_sf"/>
</dbReference>
<dbReference type="FunFam" id="2.130.10.10:FF:000043">
    <property type="entry name" value="pre-mRNA-processing factor 19"/>
    <property type="match status" value="1"/>
</dbReference>
<dbReference type="InterPro" id="IPR003613">
    <property type="entry name" value="Ubox_domain"/>
</dbReference>
<name>A0AAV6WI93_9LAMI</name>
<dbReference type="PANTHER" id="PTHR43995:SF1">
    <property type="entry name" value="PRE-MRNA-PROCESSING FACTOR 19"/>
    <property type="match status" value="1"/>
</dbReference>
<dbReference type="CDD" id="cd16656">
    <property type="entry name" value="RING-Ubox_PRP19"/>
    <property type="match status" value="1"/>
</dbReference>
<dbReference type="Gene3D" id="2.130.10.10">
    <property type="entry name" value="YVTN repeat-like/Quinoprotein amine dehydrogenase"/>
    <property type="match status" value="1"/>
</dbReference>
<feature type="domain" description="U-box" evidence="21">
    <location>
        <begin position="247"/>
        <end position="313"/>
    </location>
</feature>
<dbReference type="SMART" id="SM00320">
    <property type="entry name" value="WD40"/>
    <property type="match status" value="7"/>
</dbReference>
<dbReference type="GO" id="GO:0000974">
    <property type="term" value="C:Prp19 complex"/>
    <property type="evidence" value="ECO:0007669"/>
    <property type="project" value="UniProtKB-UniRule"/>
</dbReference>
<dbReference type="InterPro" id="IPR013915">
    <property type="entry name" value="Prp19_cc"/>
</dbReference>
<keyword evidence="12" id="KW-0391">Immunity</keyword>
<evidence type="ECO:0000256" key="19">
    <source>
        <dbReference type="RuleBase" id="RU367101"/>
    </source>
</evidence>
<feature type="region of interest" description="Disordered" evidence="20">
    <location>
        <begin position="163"/>
        <end position="186"/>
    </location>
</feature>
<reference evidence="22" key="1">
    <citation type="submission" date="2019-10" db="EMBL/GenBank/DDBJ databases">
        <authorList>
            <person name="Zhang R."/>
            <person name="Pan Y."/>
            <person name="Wang J."/>
            <person name="Ma R."/>
            <person name="Yu S."/>
        </authorList>
    </citation>
    <scope>NUCLEOTIDE SEQUENCE</scope>
    <source>
        <strain evidence="22">LA-IB0</strain>
        <tissue evidence="22">Leaf</tissue>
    </source>
</reference>
<comment type="function">
    <text evidence="16">Probable ubiquitin-protein ligase which is mainly involved pre-mRNA splicing and DNA repair. Component of the MAC complex that probably regulates defense responses through transcriptional control and thereby is essential for plant innate immunity.</text>
</comment>
<dbReference type="GO" id="GO:0070534">
    <property type="term" value="P:protein K63-linked ubiquitination"/>
    <property type="evidence" value="ECO:0007669"/>
    <property type="project" value="UniProtKB-UniRule"/>
</dbReference>
<dbReference type="InterPro" id="IPR055340">
    <property type="entry name" value="RING-Ubox_PRP19"/>
</dbReference>
<keyword evidence="15 19" id="KW-0539">Nucleus</keyword>
<feature type="repeat" description="WD" evidence="18">
    <location>
        <begin position="550"/>
        <end position="591"/>
    </location>
</feature>
<dbReference type="InterPro" id="IPR015943">
    <property type="entry name" value="WD40/YVTN_repeat-like_dom_sf"/>
</dbReference>
<keyword evidence="4 18" id="KW-0853">WD repeat</keyword>
<evidence type="ECO:0000256" key="5">
    <source>
        <dbReference type="ARBA" id="ARBA00022588"/>
    </source>
</evidence>
<comment type="function">
    <text evidence="19">Ubiquitin-protein ligase which is mainly involved pre-mRNA splicing and DNA repair. Required for pre-mRNA splicing as component of the spliceosome.</text>
</comment>
<evidence type="ECO:0000256" key="13">
    <source>
        <dbReference type="ARBA" id="ARBA00023187"/>
    </source>
</evidence>
<dbReference type="PROSITE" id="PS50082">
    <property type="entry name" value="WD_REPEATS_2"/>
    <property type="match status" value="4"/>
</dbReference>
<dbReference type="Pfam" id="PF24814">
    <property type="entry name" value="WD40_Prp19"/>
    <property type="match status" value="1"/>
</dbReference>
<evidence type="ECO:0000259" key="21">
    <source>
        <dbReference type="PROSITE" id="PS51698"/>
    </source>
</evidence>
<evidence type="ECO:0000256" key="14">
    <source>
        <dbReference type="ARBA" id="ARBA00023204"/>
    </source>
</evidence>
<evidence type="ECO:0000256" key="20">
    <source>
        <dbReference type="SAM" id="MobiDB-lite"/>
    </source>
</evidence>
<dbReference type="InterPro" id="IPR038959">
    <property type="entry name" value="Prp19"/>
</dbReference>
<dbReference type="GO" id="GO:0045087">
    <property type="term" value="P:innate immune response"/>
    <property type="evidence" value="ECO:0007669"/>
    <property type="project" value="UniProtKB-KW"/>
</dbReference>
<comment type="subcellular location">
    <subcellularLocation>
        <location evidence="1 19">Nucleus</location>
    </subcellularLocation>
</comment>
<dbReference type="SUPFAM" id="SSF57850">
    <property type="entry name" value="RING/U-box"/>
    <property type="match status" value="1"/>
</dbReference>
<evidence type="ECO:0000256" key="16">
    <source>
        <dbReference type="ARBA" id="ARBA00056434"/>
    </source>
</evidence>
<comment type="pathway">
    <text evidence="2 19">Protein modification; protein ubiquitination.</text>
</comment>
<sequence>MASNRQNATVDELLRNASWDTTVEDSFVRKLKIASTSTNWHNVVAVDRILCRIGQEMSVELRRHVSLNLLREKFKDLQDRYITFKRLTVWPGVNYCAHTNIMNVPIEYRDELLEYGNSVERYWHTGERCWSDLQVIFRGLAATNPIYEPGGCFHDPVILSDNDFENSHQTGGSSKPRRKESRQVGHSIPPVVHVIDVLSSSSMPEESSRNGPTDPWEIARIRSAHQEHSEQGSSNSNVSSTARSPYSVSGEVPEEPVVSKNSGLLFEKRLIERHILDYGKCPITGEPLTMDDIVPIKTGKIVKPRPVQAASIPGMLGMFQIEWDGLMLSNFALEQQLHTARQELSHALYQHDAACRVIARLKKERDEARDLLAQAERQVPMSVAAPEAVNAYALSNGKRAAEDDQIGPDGKRIRPGISNSIITELTDCNTALSQQRKKRQIPSTLAPIDDVERYTQLTVNPLHRTNKPGILSLDILYSKDIIATAGADSNAVVFDRPSGQVLSTLSGHSKKVTSVKFVAEGELVVTGSADKTVRVWQGSEEGNYNCRHILKDHTAEVQAVTVHATNKYFVSASLDSTWCFYDLESGLCLTQVEDTSESSEGYTSAAFHPDGLILGTGTSGSVVKIWDVKSQANVARFDGHIGAVTAISFSENGYFLATAAQDGVKLWDLRRLKNFRTFSPYDENTPTQSVDFDHSGNYLALGGSDIRVYQVANVKSEWNCIKTFPDLSGTGKTTCVKFGADAKYIAVGSMDRNLRIFGLPQEDGPSES</sequence>
<keyword evidence="7 19" id="KW-0808">Transferase</keyword>
<keyword evidence="8 19" id="KW-0747">Spliceosome</keyword>
<dbReference type="GO" id="GO:0005737">
    <property type="term" value="C:cytoplasm"/>
    <property type="evidence" value="ECO:0007669"/>
    <property type="project" value="TreeGrafter"/>
</dbReference>
<evidence type="ECO:0000256" key="11">
    <source>
        <dbReference type="ARBA" id="ARBA00022786"/>
    </source>
</evidence>
<comment type="subunit">
    <text evidence="17">Homotetramer. Component of the multiprotein assembly MOS4-associated complex (MAC) at least composed of MOS4, CDC5, PRL1 and PRP19 which is related to the PRP19C/Prp19 complex/NTC/Nineteen complex identified in other organisms. Associated with the spliceosome.</text>
</comment>
<evidence type="ECO:0000256" key="4">
    <source>
        <dbReference type="ARBA" id="ARBA00022574"/>
    </source>
</evidence>
<dbReference type="Proteomes" id="UP000826271">
    <property type="component" value="Unassembled WGS sequence"/>
</dbReference>
<protein>
    <recommendedName>
        <fullName evidence="19">Pre-mRNA-processing factor 19</fullName>
        <ecNumber evidence="19">2.3.2.27</ecNumber>
    </recommendedName>
</protein>
<evidence type="ECO:0000256" key="2">
    <source>
        <dbReference type="ARBA" id="ARBA00004906"/>
    </source>
</evidence>
<dbReference type="Gene3D" id="3.30.40.10">
    <property type="entry name" value="Zinc/RING finger domain, C3HC4 (zinc finger)"/>
    <property type="match status" value="1"/>
</dbReference>
<keyword evidence="5" id="KW-0399">Innate immunity</keyword>
<keyword evidence="9" id="KW-0677">Repeat</keyword>
<evidence type="ECO:0000256" key="6">
    <source>
        <dbReference type="ARBA" id="ARBA00022664"/>
    </source>
</evidence>
<dbReference type="PROSITE" id="PS50294">
    <property type="entry name" value="WD_REPEATS_REGION"/>
    <property type="match status" value="2"/>
</dbReference>
<evidence type="ECO:0000256" key="7">
    <source>
        <dbReference type="ARBA" id="ARBA00022679"/>
    </source>
</evidence>
<comment type="similarity">
    <text evidence="3 19">Belongs to the WD repeat PRP19 family.</text>
</comment>
<dbReference type="GO" id="GO:0006281">
    <property type="term" value="P:DNA repair"/>
    <property type="evidence" value="ECO:0007669"/>
    <property type="project" value="UniProtKB-KW"/>
</dbReference>
<dbReference type="InterPro" id="IPR001680">
    <property type="entry name" value="WD40_rpt"/>
</dbReference>
<dbReference type="PROSITE" id="PS51698">
    <property type="entry name" value="U_BOX"/>
    <property type="match status" value="1"/>
</dbReference>
<dbReference type="AlphaFoldDB" id="A0AAV6WI93"/>
<dbReference type="GO" id="GO:0061630">
    <property type="term" value="F:ubiquitin protein ligase activity"/>
    <property type="evidence" value="ECO:0007669"/>
    <property type="project" value="UniProtKB-UniRule"/>
</dbReference>
<evidence type="ECO:0000256" key="10">
    <source>
        <dbReference type="ARBA" id="ARBA00022763"/>
    </source>
</evidence>
<evidence type="ECO:0000256" key="9">
    <source>
        <dbReference type="ARBA" id="ARBA00022737"/>
    </source>
</evidence>
<dbReference type="EC" id="2.3.2.27" evidence="19"/>
<keyword evidence="6 19" id="KW-0507">mRNA processing</keyword>
<feature type="repeat" description="WD" evidence="18">
    <location>
        <begin position="637"/>
        <end position="677"/>
    </location>
</feature>
<dbReference type="GO" id="GO:0000398">
    <property type="term" value="P:mRNA splicing, via spliceosome"/>
    <property type="evidence" value="ECO:0007669"/>
    <property type="project" value="InterPro"/>
</dbReference>
<dbReference type="SUPFAM" id="SSF50978">
    <property type="entry name" value="WD40 repeat-like"/>
    <property type="match status" value="1"/>
</dbReference>
<keyword evidence="10 19" id="KW-0227">DNA damage</keyword>
<dbReference type="GO" id="GO:0042742">
    <property type="term" value="P:defense response to bacterium"/>
    <property type="evidence" value="ECO:0007669"/>
    <property type="project" value="UniProtKB-ARBA"/>
</dbReference>
<dbReference type="GO" id="GO:0071006">
    <property type="term" value="C:U2-type catalytic step 1 spliceosome"/>
    <property type="evidence" value="ECO:0007669"/>
    <property type="project" value="TreeGrafter"/>
</dbReference>
<keyword evidence="11 19" id="KW-0833">Ubl conjugation pathway</keyword>
<proteinExistence type="inferred from homology"/>
<dbReference type="SMART" id="SM00504">
    <property type="entry name" value="Ubox"/>
    <property type="match status" value="1"/>
</dbReference>
<feature type="repeat" description="WD" evidence="18">
    <location>
        <begin position="505"/>
        <end position="537"/>
    </location>
</feature>
<dbReference type="PANTHER" id="PTHR43995">
    <property type="entry name" value="PRE-MRNA-PROCESSING FACTOR 19"/>
    <property type="match status" value="1"/>
</dbReference>
<evidence type="ECO:0000256" key="12">
    <source>
        <dbReference type="ARBA" id="ARBA00022859"/>
    </source>
</evidence>
<dbReference type="InterPro" id="IPR013083">
    <property type="entry name" value="Znf_RING/FYVE/PHD"/>
</dbReference>
<evidence type="ECO:0000256" key="15">
    <source>
        <dbReference type="ARBA" id="ARBA00023242"/>
    </source>
</evidence>
<accession>A0AAV6WI93</accession>
<evidence type="ECO:0000256" key="3">
    <source>
        <dbReference type="ARBA" id="ARBA00006388"/>
    </source>
</evidence>
<evidence type="ECO:0000256" key="18">
    <source>
        <dbReference type="PROSITE-ProRule" id="PRU00221"/>
    </source>
</evidence>
<keyword evidence="23" id="KW-1185">Reference proteome</keyword>
<evidence type="ECO:0000256" key="8">
    <source>
        <dbReference type="ARBA" id="ARBA00022728"/>
    </source>
</evidence>
<evidence type="ECO:0000256" key="1">
    <source>
        <dbReference type="ARBA" id="ARBA00004123"/>
    </source>
</evidence>
<feature type="region of interest" description="Disordered" evidence="20">
    <location>
        <begin position="224"/>
        <end position="254"/>
    </location>
</feature>
<keyword evidence="13 19" id="KW-0508">mRNA splicing</keyword>
<comment type="caution">
    <text evidence="22">The sequence shown here is derived from an EMBL/GenBank/DDBJ whole genome shotgun (WGS) entry which is preliminary data.</text>
</comment>
<keyword evidence="14 19" id="KW-0234">DNA repair</keyword>
<dbReference type="Pfam" id="PF08606">
    <property type="entry name" value="Prp19"/>
    <property type="match status" value="1"/>
</dbReference>
<feature type="repeat" description="WD" evidence="18">
    <location>
        <begin position="595"/>
        <end position="636"/>
    </location>
</feature>
<dbReference type="CDD" id="cd00200">
    <property type="entry name" value="WD40"/>
    <property type="match status" value="1"/>
</dbReference>
<dbReference type="EMBL" id="WHWC01000014">
    <property type="protein sequence ID" value="KAG8369804.1"/>
    <property type="molecule type" value="Genomic_DNA"/>
</dbReference>
<dbReference type="FunFam" id="3.30.40.10:FF:000027">
    <property type="entry name" value="Pre-mRNA-processing factor 19, putative"/>
    <property type="match status" value="1"/>
</dbReference>
<gene>
    <name evidence="22" type="ORF">BUALT_Bualt14G0051900</name>
</gene>
<feature type="compositionally biased region" description="Low complexity" evidence="20">
    <location>
        <begin position="231"/>
        <end position="254"/>
    </location>
</feature>
<evidence type="ECO:0000256" key="17">
    <source>
        <dbReference type="ARBA" id="ARBA00065458"/>
    </source>
</evidence>
<evidence type="ECO:0000313" key="22">
    <source>
        <dbReference type="EMBL" id="KAG8369804.1"/>
    </source>
</evidence>
<organism evidence="22 23">
    <name type="scientific">Buddleja alternifolia</name>
    <dbReference type="NCBI Taxonomy" id="168488"/>
    <lineage>
        <taxon>Eukaryota</taxon>
        <taxon>Viridiplantae</taxon>
        <taxon>Streptophyta</taxon>
        <taxon>Embryophyta</taxon>
        <taxon>Tracheophyta</taxon>
        <taxon>Spermatophyta</taxon>
        <taxon>Magnoliopsida</taxon>
        <taxon>eudicotyledons</taxon>
        <taxon>Gunneridae</taxon>
        <taxon>Pentapetalae</taxon>
        <taxon>asterids</taxon>
        <taxon>lamiids</taxon>
        <taxon>Lamiales</taxon>
        <taxon>Scrophulariaceae</taxon>
        <taxon>Buddlejeae</taxon>
        <taxon>Buddleja</taxon>
    </lineage>
</organism>
<comment type="catalytic activity">
    <reaction evidence="19">
        <text>S-ubiquitinyl-[E2 ubiquitin-conjugating enzyme]-L-cysteine + [acceptor protein]-L-lysine = [E2 ubiquitin-conjugating enzyme]-L-cysteine + N(6)-ubiquitinyl-[acceptor protein]-L-lysine.</text>
        <dbReference type="EC" id="2.3.2.27"/>
    </reaction>
</comment>
<evidence type="ECO:0000313" key="23">
    <source>
        <dbReference type="Proteomes" id="UP000826271"/>
    </source>
</evidence>